<evidence type="ECO:0000256" key="2">
    <source>
        <dbReference type="ARBA" id="ARBA00035112"/>
    </source>
</evidence>
<dbReference type="PANTHER" id="PTHR33365:SF4">
    <property type="entry name" value="CYCLOCHLOROTINE BIOSYNTHESIS PROTEIN O"/>
    <property type="match status" value="1"/>
</dbReference>
<accession>A0A9P5YD83</accession>
<comment type="pathway">
    <text evidence="1">Mycotoxin biosynthesis.</text>
</comment>
<comment type="similarity">
    <text evidence="2">Belongs to the ustYa family.</text>
</comment>
<feature type="chain" id="PRO_5040161938" description="Oxidase ustYa" evidence="3">
    <location>
        <begin position="26"/>
        <end position="198"/>
    </location>
</feature>
<proteinExistence type="inferred from homology"/>
<feature type="signal peptide" evidence="3">
    <location>
        <begin position="1"/>
        <end position="25"/>
    </location>
</feature>
<dbReference type="Pfam" id="PF11807">
    <property type="entry name" value="UstYa"/>
    <property type="match status" value="1"/>
</dbReference>
<organism evidence="4 5">
    <name type="scientific">Collybia nuda</name>
    <dbReference type="NCBI Taxonomy" id="64659"/>
    <lineage>
        <taxon>Eukaryota</taxon>
        <taxon>Fungi</taxon>
        <taxon>Dikarya</taxon>
        <taxon>Basidiomycota</taxon>
        <taxon>Agaricomycotina</taxon>
        <taxon>Agaricomycetes</taxon>
        <taxon>Agaricomycetidae</taxon>
        <taxon>Agaricales</taxon>
        <taxon>Tricholomatineae</taxon>
        <taxon>Clitocybaceae</taxon>
        <taxon>Collybia</taxon>
    </lineage>
</organism>
<sequence>MTPNSSSRLILWSIFTLIILLGTVALSYGNQSKYSQRKPYTYRGSDYPQTWEIPPLDTVKLSMENSVHYDIDTPLGIAEWNSTLPKSGGMLYLGPDRRPFSISMFHQLRCLDIIRAEVVQQAKLKESGQKNRSASILAVHCMNYMRQMVMCRANTRLESVRRSAGPHVTVPYVTHTCRDWSSVYEAAEKNWEEYLTTM</sequence>
<dbReference type="PANTHER" id="PTHR33365">
    <property type="entry name" value="YALI0B05434P"/>
    <property type="match status" value="1"/>
</dbReference>
<evidence type="ECO:0000313" key="4">
    <source>
        <dbReference type="EMBL" id="KAF9467897.1"/>
    </source>
</evidence>
<name>A0A9P5YD83_9AGAR</name>
<reference evidence="4" key="1">
    <citation type="submission" date="2020-11" db="EMBL/GenBank/DDBJ databases">
        <authorList>
            <consortium name="DOE Joint Genome Institute"/>
            <person name="Ahrendt S."/>
            <person name="Riley R."/>
            <person name="Andreopoulos W."/>
            <person name="Labutti K."/>
            <person name="Pangilinan J."/>
            <person name="Ruiz-Duenas F.J."/>
            <person name="Barrasa J.M."/>
            <person name="Sanchez-Garcia M."/>
            <person name="Camarero S."/>
            <person name="Miyauchi S."/>
            <person name="Serrano A."/>
            <person name="Linde D."/>
            <person name="Babiker R."/>
            <person name="Drula E."/>
            <person name="Ayuso-Fernandez I."/>
            <person name="Pacheco R."/>
            <person name="Padilla G."/>
            <person name="Ferreira P."/>
            <person name="Barriuso J."/>
            <person name="Kellner H."/>
            <person name="Castanera R."/>
            <person name="Alfaro M."/>
            <person name="Ramirez L."/>
            <person name="Pisabarro A.G."/>
            <person name="Kuo A."/>
            <person name="Tritt A."/>
            <person name="Lipzen A."/>
            <person name="He G."/>
            <person name="Yan M."/>
            <person name="Ng V."/>
            <person name="Cullen D."/>
            <person name="Martin F."/>
            <person name="Rosso M.-N."/>
            <person name="Henrissat B."/>
            <person name="Hibbett D."/>
            <person name="Martinez A.T."/>
            <person name="Grigoriev I.V."/>
        </authorList>
    </citation>
    <scope>NUCLEOTIDE SEQUENCE</scope>
    <source>
        <strain evidence="4">CBS 247.69</strain>
    </source>
</reference>
<dbReference type="InterPro" id="IPR021765">
    <property type="entry name" value="UstYa-like"/>
</dbReference>
<keyword evidence="5" id="KW-1185">Reference proteome</keyword>
<dbReference type="EMBL" id="MU150235">
    <property type="protein sequence ID" value="KAF9467897.1"/>
    <property type="molecule type" value="Genomic_DNA"/>
</dbReference>
<evidence type="ECO:0000256" key="3">
    <source>
        <dbReference type="SAM" id="SignalP"/>
    </source>
</evidence>
<dbReference type="OrthoDB" id="3687641at2759"/>
<dbReference type="AlphaFoldDB" id="A0A9P5YD83"/>
<dbReference type="Proteomes" id="UP000807353">
    <property type="component" value="Unassembled WGS sequence"/>
</dbReference>
<comment type="caution">
    <text evidence="4">The sequence shown here is derived from an EMBL/GenBank/DDBJ whole genome shotgun (WGS) entry which is preliminary data.</text>
</comment>
<evidence type="ECO:0008006" key="6">
    <source>
        <dbReference type="Google" id="ProtNLM"/>
    </source>
</evidence>
<protein>
    <recommendedName>
        <fullName evidence="6">Oxidase ustYa</fullName>
    </recommendedName>
</protein>
<evidence type="ECO:0000256" key="1">
    <source>
        <dbReference type="ARBA" id="ARBA00004685"/>
    </source>
</evidence>
<evidence type="ECO:0000313" key="5">
    <source>
        <dbReference type="Proteomes" id="UP000807353"/>
    </source>
</evidence>
<gene>
    <name evidence="4" type="ORF">BDZ94DRAFT_914742</name>
</gene>
<dbReference type="GO" id="GO:0043386">
    <property type="term" value="P:mycotoxin biosynthetic process"/>
    <property type="evidence" value="ECO:0007669"/>
    <property type="project" value="InterPro"/>
</dbReference>
<keyword evidence="3" id="KW-0732">Signal</keyword>